<accession>A0A916DST3</accession>
<keyword evidence="2" id="KW-1185">Reference proteome</keyword>
<protein>
    <submittedName>
        <fullName evidence="1">Uncharacterized protein</fullName>
    </submittedName>
</protein>
<reference evidence="1" key="1">
    <citation type="submission" date="2022-09" db="EMBL/GenBank/DDBJ databases">
        <title>Aureispira anguillicida sp. nov., isolated from Leptocephalus of Japanese eel Anguilla japonica.</title>
        <authorList>
            <person name="Yuasa K."/>
            <person name="Mekata T."/>
            <person name="Ikunari K."/>
        </authorList>
    </citation>
    <scope>NUCLEOTIDE SEQUENCE</scope>
    <source>
        <strain evidence="1">EL160426</strain>
    </source>
</reference>
<dbReference type="AlphaFoldDB" id="A0A916DST3"/>
<proteinExistence type="predicted"/>
<gene>
    <name evidence="1" type="ORF">AsAng_0028110</name>
</gene>
<dbReference type="Proteomes" id="UP001060919">
    <property type="component" value="Chromosome"/>
</dbReference>
<evidence type="ECO:0000313" key="2">
    <source>
        <dbReference type="Proteomes" id="UP001060919"/>
    </source>
</evidence>
<dbReference type="KEGG" id="aup:AsAng_0028110"/>
<name>A0A916DST3_9BACT</name>
<dbReference type="EMBL" id="AP026867">
    <property type="protein sequence ID" value="BDS12096.1"/>
    <property type="molecule type" value="Genomic_DNA"/>
</dbReference>
<sequence length="37" mass="4525">MLKAYVFYSNLYHHLLFFFAKTLLIKRSIDLDNEVFN</sequence>
<evidence type="ECO:0000313" key="1">
    <source>
        <dbReference type="EMBL" id="BDS12096.1"/>
    </source>
</evidence>
<organism evidence="1 2">
    <name type="scientific">Aureispira anguillae</name>
    <dbReference type="NCBI Taxonomy" id="2864201"/>
    <lineage>
        <taxon>Bacteria</taxon>
        <taxon>Pseudomonadati</taxon>
        <taxon>Bacteroidota</taxon>
        <taxon>Saprospiria</taxon>
        <taxon>Saprospirales</taxon>
        <taxon>Saprospiraceae</taxon>
        <taxon>Aureispira</taxon>
    </lineage>
</organism>